<comment type="subcellular location">
    <subcellularLocation>
        <location evidence="1">Cell membrane</location>
        <topology evidence="1">Multi-pass membrane protein</topology>
    </subcellularLocation>
</comment>
<evidence type="ECO:0000256" key="4">
    <source>
        <dbReference type="ARBA" id="ARBA00022840"/>
    </source>
</evidence>
<dbReference type="SUPFAM" id="SSF52540">
    <property type="entry name" value="P-loop containing nucleoside triphosphate hydrolases"/>
    <property type="match status" value="1"/>
</dbReference>
<dbReference type="GO" id="GO:0005886">
    <property type="term" value="C:plasma membrane"/>
    <property type="evidence" value="ECO:0007669"/>
    <property type="project" value="UniProtKB-SubCell"/>
</dbReference>
<dbReference type="EMBL" id="JRTT01000023">
    <property type="protein sequence ID" value="KHD75804.1"/>
    <property type="molecule type" value="Genomic_DNA"/>
</dbReference>
<dbReference type="PANTHER" id="PTHR24221:SF654">
    <property type="entry name" value="ATP-BINDING CASSETTE SUB-FAMILY B MEMBER 6"/>
    <property type="match status" value="1"/>
</dbReference>
<keyword evidence="4" id="KW-0067">ATP-binding</keyword>
<dbReference type="PROSITE" id="PS50893">
    <property type="entry name" value="ABC_TRANSPORTER_2"/>
    <property type="match status" value="1"/>
</dbReference>
<dbReference type="InterPro" id="IPR027417">
    <property type="entry name" value="P-loop_NTPase"/>
</dbReference>
<dbReference type="OrthoDB" id="9806127at2"/>
<evidence type="ECO:0000256" key="1">
    <source>
        <dbReference type="ARBA" id="ARBA00004651"/>
    </source>
</evidence>
<dbReference type="Pfam" id="PF00005">
    <property type="entry name" value="ABC_tran"/>
    <property type="match status" value="1"/>
</dbReference>
<evidence type="ECO:0000256" key="3">
    <source>
        <dbReference type="ARBA" id="ARBA00022741"/>
    </source>
</evidence>
<evidence type="ECO:0000313" key="10">
    <source>
        <dbReference type="EMBL" id="KHD75804.1"/>
    </source>
</evidence>
<feature type="transmembrane region" description="Helical" evidence="7">
    <location>
        <begin position="130"/>
        <end position="152"/>
    </location>
</feature>
<feature type="transmembrane region" description="Helical" evidence="7">
    <location>
        <begin position="21"/>
        <end position="42"/>
    </location>
</feature>
<feature type="transmembrane region" description="Helical" evidence="7">
    <location>
        <begin position="158"/>
        <end position="176"/>
    </location>
</feature>
<dbReference type="STRING" id="1869.MB27_20375"/>
<dbReference type="GO" id="GO:0140359">
    <property type="term" value="F:ABC-type transporter activity"/>
    <property type="evidence" value="ECO:0007669"/>
    <property type="project" value="InterPro"/>
</dbReference>
<accession>A0A0A6UND9</accession>
<keyword evidence="2 7" id="KW-0812">Transmembrane</keyword>
<dbReference type="InterPro" id="IPR003439">
    <property type="entry name" value="ABC_transporter-like_ATP-bd"/>
</dbReference>
<dbReference type="InterPro" id="IPR036640">
    <property type="entry name" value="ABC1_TM_sf"/>
</dbReference>
<evidence type="ECO:0000259" key="8">
    <source>
        <dbReference type="PROSITE" id="PS50893"/>
    </source>
</evidence>
<feature type="transmembrane region" description="Helical" evidence="7">
    <location>
        <begin position="244"/>
        <end position="266"/>
    </location>
</feature>
<dbReference type="SUPFAM" id="SSF90123">
    <property type="entry name" value="ABC transporter transmembrane region"/>
    <property type="match status" value="1"/>
</dbReference>
<dbReference type="GO" id="GO:0016887">
    <property type="term" value="F:ATP hydrolysis activity"/>
    <property type="evidence" value="ECO:0007669"/>
    <property type="project" value="InterPro"/>
</dbReference>
<dbReference type="Gene3D" id="1.20.1560.10">
    <property type="entry name" value="ABC transporter type 1, transmembrane domain"/>
    <property type="match status" value="1"/>
</dbReference>
<evidence type="ECO:0000313" key="11">
    <source>
        <dbReference type="Proteomes" id="UP000054537"/>
    </source>
</evidence>
<dbReference type="SMART" id="SM00382">
    <property type="entry name" value="AAA"/>
    <property type="match status" value="1"/>
</dbReference>
<name>A0A0A6UND9_ACTUT</name>
<evidence type="ECO:0000259" key="9">
    <source>
        <dbReference type="PROSITE" id="PS50929"/>
    </source>
</evidence>
<keyword evidence="3" id="KW-0547">Nucleotide-binding</keyword>
<dbReference type="PANTHER" id="PTHR24221">
    <property type="entry name" value="ATP-BINDING CASSETTE SUB-FAMILY B"/>
    <property type="match status" value="1"/>
</dbReference>
<dbReference type="AlphaFoldDB" id="A0A0A6UND9"/>
<dbReference type="RefSeq" id="WP_043526616.1">
    <property type="nucleotide sequence ID" value="NZ_BAABKU010000048.1"/>
</dbReference>
<dbReference type="InterPro" id="IPR003593">
    <property type="entry name" value="AAA+_ATPase"/>
</dbReference>
<keyword evidence="5 7" id="KW-1133">Transmembrane helix</keyword>
<feature type="domain" description="ABC transporter" evidence="8">
    <location>
        <begin position="340"/>
        <end position="582"/>
    </location>
</feature>
<dbReference type="InterPro" id="IPR039421">
    <property type="entry name" value="Type_1_exporter"/>
</dbReference>
<keyword evidence="6 7" id="KW-0472">Membrane</keyword>
<evidence type="ECO:0000256" key="5">
    <source>
        <dbReference type="ARBA" id="ARBA00022989"/>
    </source>
</evidence>
<dbReference type="InterPro" id="IPR011527">
    <property type="entry name" value="ABC1_TM_dom"/>
</dbReference>
<reference evidence="10 11" key="1">
    <citation type="submission" date="2014-10" db="EMBL/GenBank/DDBJ databases">
        <title>Draft genome sequence of Actinoplanes utahensis NRRL 12052.</title>
        <authorList>
            <person name="Velasco-Bucheli B."/>
            <person name="del Cerro C."/>
            <person name="Hormigo D."/>
            <person name="Garcia J.L."/>
            <person name="Acebal C."/>
            <person name="Arroyo M."/>
            <person name="de la Mata I."/>
        </authorList>
    </citation>
    <scope>NUCLEOTIDE SEQUENCE [LARGE SCALE GENOMIC DNA]</scope>
    <source>
        <strain evidence="10 11">NRRL 12052</strain>
    </source>
</reference>
<gene>
    <name evidence="10" type="ORF">MB27_20375</name>
</gene>
<evidence type="ECO:0008006" key="12">
    <source>
        <dbReference type="Google" id="ProtNLM"/>
    </source>
</evidence>
<dbReference type="Proteomes" id="UP000054537">
    <property type="component" value="Unassembled WGS sequence"/>
</dbReference>
<dbReference type="GO" id="GO:0034040">
    <property type="term" value="F:ATPase-coupled lipid transmembrane transporter activity"/>
    <property type="evidence" value="ECO:0007669"/>
    <property type="project" value="TreeGrafter"/>
</dbReference>
<protein>
    <recommendedName>
        <fullName evidence="12">ABC transporter ATP-binding protein</fullName>
    </recommendedName>
</protein>
<evidence type="ECO:0000256" key="7">
    <source>
        <dbReference type="SAM" id="Phobius"/>
    </source>
</evidence>
<dbReference type="PROSITE" id="PS50929">
    <property type="entry name" value="ABC_TM1F"/>
    <property type="match status" value="1"/>
</dbReference>
<feature type="transmembrane region" description="Helical" evidence="7">
    <location>
        <begin position="54"/>
        <end position="72"/>
    </location>
</feature>
<proteinExistence type="predicted"/>
<feature type="domain" description="ABC transmembrane type-1" evidence="9">
    <location>
        <begin position="224"/>
        <end position="306"/>
    </location>
</feature>
<comment type="caution">
    <text evidence="10">The sequence shown here is derived from an EMBL/GenBank/DDBJ whole genome shotgun (WGS) entry which is preliminary data.</text>
</comment>
<sequence>MRANLRVLRHVLAVAFRADRTRAIVVLVLVALLSGAVAMTGFSQRWLVDSATGGTVAGVVTAAVVGGLAHMVHNGVQRAQSKIRNDLAFAAEVELSQEILARAATIPTIEHLERPGYQDRMKVLRAGTRALAASSWLVAETAASVLSLLLSLWLLATVAPALIVMVVLAAVPLYAVSRTRVLVQRAADETAEATRIEKELHDLFLTAGDAMQMRIALADQVLDERADRLWARSQRRRRRAQIRAGLWQLLGWTCYAAGLVGALWYVGRLAVDGRATAGDLVLVVTLSTQLRAQVATTVTGFSGVADAGHAIGHYRWLLRYAGEHSGTGDRTPPAALRNGITLDGVSFAYPGTDAPVLEDVSVHLPAGATVALVGVNGAGKTTLIKLLLGLYPPTRGRITVDGTPLASIHPEAWRARVGGTLQDFLQPQLTVRHAVGIGDLERRDDDAAVRHAVDRAGAGPLVDRLGDGLDTRLGTVFGGVEPSRGQWQTLALARGLMRTDPLLLVLDEPTAALDPLAEHEMFQRFATAAGRPDAVTLLVSHRFSTASMADLIVVLGERTVVETGTHAALLAAGGEYAQMYALQAGHYR</sequence>
<dbReference type="GO" id="GO:0005524">
    <property type="term" value="F:ATP binding"/>
    <property type="evidence" value="ECO:0007669"/>
    <property type="project" value="UniProtKB-KW"/>
</dbReference>
<dbReference type="Gene3D" id="3.40.50.300">
    <property type="entry name" value="P-loop containing nucleotide triphosphate hydrolases"/>
    <property type="match status" value="1"/>
</dbReference>
<keyword evidence="11" id="KW-1185">Reference proteome</keyword>
<evidence type="ECO:0000256" key="6">
    <source>
        <dbReference type="ARBA" id="ARBA00023136"/>
    </source>
</evidence>
<dbReference type="eggNOG" id="COG1132">
    <property type="taxonomic scope" value="Bacteria"/>
</dbReference>
<evidence type="ECO:0000256" key="2">
    <source>
        <dbReference type="ARBA" id="ARBA00022692"/>
    </source>
</evidence>
<organism evidence="10 11">
    <name type="scientific">Actinoplanes utahensis</name>
    <dbReference type="NCBI Taxonomy" id="1869"/>
    <lineage>
        <taxon>Bacteria</taxon>
        <taxon>Bacillati</taxon>
        <taxon>Actinomycetota</taxon>
        <taxon>Actinomycetes</taxon>
        <taxon>Micromonosporales</taxon>
        <taxon>Micromonosporaceae</taxon>
        <taxon>Actinoplanes</taxon>
    </lineage>
</organism>